<dbReference type="Proteomes" id="UP000253034">
    <property type="component" value="Unassembled WGS sequence"/>
</dbReference>
<organism evidence="1 2">
    <name type="scientific">Anaerobacterium chartisolvens</name>
    <dbReference type="NCBI Taxonomy" id="1297424"/>
    <lineage>
        <taxon>Bacteria</taxon>
        <taxon>Bacillati</taxon>
        <taxon>Bacillota</taxon>
        <taxon>Clostridia</taxon>
        <taxon>Eubacteriales</taxon>
        <taxon>Oscillospiraceae</taxon>
        <taxon>Anaerobacterium</taxon>
    </lineage>
</organism>
<dbReference type="Pfam" id="PF04245">
    <property type="entry name" value="NA37"/>
    <property type="match status" value="1"/>
</dbReference>
<dbReference type="InterPro" id="IPR007358">
    <property type="entry name" value="Nucleoid_associated_NdpA"/>
</dbReference>
<proteinExistence type="predicted"/>
<evidence type="ECO:0000313" key="2">
    <source>
        <dbReference type="Proteomes" id="UP000253034"/>
    </source>
</evidence>
<dbReference type="RefSeq" id="WP_114299771.1">
    <property type="nucleotide sequence ID" value="NZ_QPJT01000034.1"/>
</dbReference>
<evidence type="ECO:0000313" key="1">
    <source>
        <dbReference type="EMBL" id="RCX09617.1"/>
    </source>
</evidence>
<dbReference type="AlphaFoldDB" id="A0A369AN49"/>
<sequence>MGGETTVSVKKLIVHILDGNLHMPLLSEGEHPEDSEIDEFVQKHVIKILKDEGLKSSSFTGETNRVREICREIAYNNEYFKEGTCELAGIFFGIMKKNADIPSADMLCCLLEMDGIMHLGILKLNYRNSYIHYVTAIDKGAVNSIIKQKTALAPEGQKIEECILINLQNMDISLIEKKYDINGEKAFYISNLFLNCTSSLSGKEKLKIFKKATENFRKEFFEDDFAKTAEIRRAVSDSIDENNGINVIEVAENAFSGNHDLQKSYIEHVERAGLEERIVKVSETAAEKNFRRQKIRTDTGIEINLPVNFYNDAQKVEFINNPDGTISIIIKNISKITDV</sequence>
<dbReference type="OrthoDB" id="3171075at2"/>
<gene>
    <name evidence="1" type="ORF">DFR58_13421</name>
</gene>
<accession>A0A369AN49</accession>
<reference evidence="1 2" key="1">
    <citation type="submission" date="2018-07" db="EMBL/GenBank/DDBJ databases">
        <title>Genomic Encyclopedia of Type Strains, Phase IV (KMG-IV): sequencing the most valuable type-strain genomes for metagenomic binning, comparative biology and taxonomic classification.</title>
        <authorList>
            <person name="Goeker M."/>
        </authorList>
    </citation>
    <scope>NUCLEOTIDE SEQUENCE [LARGE SCALE GENOMIC DNA]</scope>
    <source>
        <strain evidence="1 2">DSM 27016</strain>
    </source>
</reference>
<comment type="caution">
    <text evidence="1">The sequence shown here is derived from an EMBL/GenBank/DDBJ whole genome shotgun (WGS) entry which is preliminary data.</text>
</comment>
<keyword evidence="2" id="KW-1185">Reference proteome</keyword>
<name>A0A369AN49_9FIRM</name>
<dbReference type="GO" id="GO:0009295">
    <property type="term" value="C:nucleoid"/>
    <property type="evidence" value="ECO:0007669"/>
    <property type="project" value="InterPro"/>
</dbReference>
<dbReference type="EMBL" id="QPJT01000034">
    <property type="protein sequence ID" value="RCX09617.1"/>
    <property type="molecule type" value="Genomic_DNA"/>
</dbReference>
<protein>
    <submittedName>
        <fullName evidence="1">Nucleoid associated protein NdpA</fullName>
    </submittedName>
</protein>